<dbReference type="RefSeq" id="WP_244721752.1">
    <property type="nucleotide sequence ID" value="NZ_CP095072.1"/>
</dbReference>
<dbReference type="Proteomes" id="UP000831782">
    <property type="component" value="Chromosome"/>
</dbReference>
<dbReference type="InterPro" id="IPR000415">
    <property type="entry name" value="Nitroreductase-like"/>
</dbReference>
<dbReference type="PANTHER" id="PTHR43745:SF2">
    <property type="entry name" value="NITROREDUCTASE MJ1384-RELATED"/>
    <property type="match status" value="1"/>
</dbReference>
<evidence type="ECO:0000313" key="2">
    <source>
        <dbReference type="EMBL" id="UOQ49505.1"/>
    </source>
</evidence>
<gene>
    <name evidence="2" type="ORF">MUN88_05295</name>
</gene>
<name>A0ABY4EZY2_9BACI</name>
<dbReference type="PANTHER" id="PTHR43745">
    <property type="entry name" value="NITROREDUCTASE MJ1384-RELATED"/>
    <property type="match status" value="1"/>
</dbReference>
<dbReference type="CDD" id="cd02142">
    <property type="entry name" value="McbC_SagB-like_oxidoreductase"/>
    <property type="match status" value="1"/>
</dbReference>
<protein>
    <submittedName>
        <fullName evidence="2">SagB/ThcOx family dehydrogenase</fullName>
    </submittedName>
</protein>
<dbReference type="InterPro" id="IPR020051">
    <property type="entry name" value="SagB-type_dehydrogenase"/>
</dbReference>
<proteinExistence type="predicted"/>
<organism evidence="2 3">
    <name type="scientific">Gracilibacillus caseinilyticus</name>
    <dbReference type="NCBI Taxonomy" id="2932256"/>
    <lineage>
        <taxon>Bacteria</taxon>
        <taxon>Bacillati</taxon>
        <taxon>Bacillota</taxon>
        <taxon>Bacilli</taxon>
        <taxon>Bacillales</taxon>
        <taxon>Bacillaceae</taxon>
        <taxon>Gracilibacillus</taxon>
    </lineage>
</organism>
<keyword evidence="3" id="KW-1185">Reference proteome</keyword>
<feature type="domain" description="Nitroreductase" evidence="1">
    <location>
        <begin position="65"/>
        <end position="245"/>
    </location>
</feature>
<dbReference type="InterPro" id="IPR029479">
    <property type="entry name" value="Nitroreductase"/>
</dbReference>
<reference evidence="2 3" key="1">
    <citation type="submission" date="2022-04" db="EMBL/GenBank/DDBJ databases">
        <title>Gracilibacillus sp. isolated from saltern.</title>
        <authorList>
            <person name="Won M."/>
            <person name="Lee C.-M."/>
            <person name="Woen H.-Y."/>
            <person name="Kwon S.-W."/>
        </authorList>
    </citation>
    <scope>NUCLEOTIDE SEQUENCE [LARGE SCALE GENOMIC DNA]</scope>
    <source>
        <strain evidence="2 3">SSWR10-1</strain>
    </source>
</reference>
<dbReference type="InterPro" id="IPR052544">
    <property type="entry name" value="Bacteriocin_Proc_Enz"/>
</dbReference>
<evidence type="ECO:0000313" key="3">
    <source>
        <dbReference type="Proteomes" id="UP000831782"/>
    </source>
</evidence>
<dbReference type="Pfam" id="PF00881">
    <property type="entry name" value="Nitroreductase"/>
    <property type="match status" value="1"/>
</dbReference>
<dbReference type="EMBL" id="CP095072">
    <property type="protein sequence ID" value="UOQ49505.1"/>
    <property type="molecule type" value="Genomic_DNA"/>
</dbReference>
<accession>A0ABY4EZY2</accession>
<dbReference type="SUPFAM" id="SSF55469">
    <property type="entry name" value="FMN-dependent nitroreductase-like"/>
    <property type="match status" value="1"/>
</dbReference>
<dbReference type="NCBIfam" id="TIGR03605">
    <property type="entry name" value="antibiot_sagB"/>
    <property type="match status" value="1"/>
</dbReference>
<dbReference type="Gene3D" id="3.40.109.10">
    <property type="entry name" value="NADH Oxidase"/>
    <property type="match status" value="1"/>
</dbReference>
<sequence>MDLKKSLFNSRYFHENSKLFPRTHQEEYIKNYPILTERPKFKCIKEYDFFQSTNLLDEIDFYQTLRKRRTSRSFEVRSVIAYEKLKSILTNSYGITKENEKLRSVPSGGARFPIYIYIFIFNVSELEKGIYIYIPEENKLGLLYIGDFRDKISNCIARPYKNEVEKCSFITVSVSNFLHSCEKYGERGYRLALLDCGHISQNLYLTSTAEKISCRALAGFYDNKLNELLLLNEDFEEAILVHLFGIEQESLGSQFDMEENNYYYGENNK</sequence>
<evidence type="ECO:0000259" key="1">
    <source>
        <dbReference type="Pfam" id="PF00881"/>
    </source>
</evidence>